<dbReference type="InterPro" id="IPR038559">
    <property type="entry name" value="XkdN-like_sf"/>
</dbReference>
<accession>A0A174JB97</accession>
<name>A0A174JB97_FLAPL</name>
<reference evidence="2 4" key="2">
    <citation type="journal article" date="2019" name="Nat. Med.">
        <title>A library of human gut bacterial isolates paired with longitudinal multiomics data enables mechanistic microbiome research.</title>
        <authorList>
            <person name="Poyet M."/>
            <person name="Groussin M."/>
            <person name="Gibbons S.M."/>
            <person name="Avila-Pacheco J."/>
            <person name="Jiang X."/>
            <person name="Kearney S.M."/>
            <person name="Perrotta A.R."/>
            <person name="Berdy B."/>
            <person name="Zhao S."/>
            <person name="Lieberman T.D."/>
            <person name="Swanson P.K."/>
            <person name="Smith M."/>
            <person name="Roesemann S."/>
            <person name="Alexander J.E."/>
            <person name="Rich S.A."/>
            <person name="Livny J."/>
            <person name="Vlamakis H."/>
            <person name="Clish C."/>
            <person name="Bullock K."/>
            <person name="Deik A."/>
            <person name="Scott J."/>
            <person name="Pierce K.A."/>
            <person name="Xavier R.J."/>
            <person name="Alm E.J."/>
        </authorList>
    </citation>
    <scope>NUCLEOTIDE SEQUENCE [LARGE SCALE GENOMIC DNA]</scope>
    <source>
        <strain evidence="2 4">BIOML-A2</strain>
    </source>
</reference>
<evidence type="ECO:0000313" key="4">
    <source>
        <dbReference type="Proteomes" id="UP000434475"/>
    </source>
</evidence>
<reference evidence="1 3" key="1">
    <citation type="submission" date="2015-09" db="EMBL/GenBank/DDBJ databases">
        <authorList>
            <consortium name="Pathogen Informatics"/>
        </authorList>
    </citation>
    <scope>NUCLEOTIDE SEQUENCE [LARGE SCALE GENOMIC DNA]</scope>
    <source>
        <strain evidence="1 3">2789STDY5608854</strain>
    </source>
</reference>
<dbReference type="Gene3D" id="3.30.2220.30">
    <property type="match status" value="1"/>
</dbReference>
<evidence type="ECO:0000313" key="3">
    <source>
        <dbReference type="Proteomes" id="UP000095746"/>
    </source>
</evidence>
<organism evidence="1 3">
    <name type="scientific">Flavonifractor plautii</name>
    <name type="common">Fusobacterium plautii</name>
    <dbReference type="NCBI Taxonomy" id="292800"/>
    <lineage>
        <taxon>Bacteria</taxon>
        <taxon>Bacillati</taxon>
        <taxon>Bacillota</taxon>
        <taxon>Clostridia</taxon>
        <taxon>Eubacteriales</taxon>
        <taxon>Oscillospiraceae</taxon>
        <taxon>Flavonifractor</taxon>
    </lineage>
</organism>
<evidence type="ECO:0000313" key="2">
    <source>
        <dbReference type="EMBL" id="MSB19468.1"/>
    </source>
</evidence>
<gene>
    <name evidence="1" type="ORF">ERS852411_02467</name>
    <name evidence="2" type="ORF">GKE97_08045</name>
</gene>
<dbReference type="Proteomes" id="UP000434475">
    <property type="component" value="Unassembled WGS sequence"/>
</dbReference>
<dbReference type="EMBL" id="WKPR01000006">
    <property type="protein sequence ID" value="MSB19468.1"/>
    <property type="molecule type" value="Genomic_DNA"/>
</dbReference>
<proteinExistence type="predicted"/>
<dbReference type="Proteomes" id="UP000095746">
    <property type="component" value="Unassembled WGS sequence"/>
</dbReference>
<dbReference type="Pfam" id="PF08890">
    <property type="entry name" value="Phage_TAC_5"/>
    <property type="match status" value="1"/>
</dbReference>
<protein>
    <submittedName>
        <fullName evidence="1">Phage XkdN-like protein</fullName>
    </submittedName>
</protein>
<dbReference type="AlphaFoldDB" id="A0A174JB97"/>
<dbReference type="RefSeq" id="WP_009261026.1">
    <property type="nucleotide sequence ID" value="NZ_CP095094.1"/>
</dbReference>
<sequence>MEEKRTDLLALLLRPELPNVQKELPTAEYRVKRLSEALGTDVVFKLRALPYGKVKSIRDSVAGDPGLDILLAGCVEPDLKAKELKEKYGGATPAETVKAMLLPGEIEDLSRAVERLCGFRRITIDEVKNA</sequence>
<evidence type="ECO:0000313" key="1">
    <source>
        <dbReference type="EMBL" id="CUO96972.1"/>
    </source>
</evidence>
<dbReference type="InterPro" id="IPR014986">
    <property type="entry name" value="XkdN-like"/>
</dbReference>
<dbReference type="EMBL" id="CYZT01000220">
    <property type="protein sequence ID" value="CUO96972.1"/>
    <property type="molecule type" value="Genomic_DNA"/>
</dbReference>